<keyword evidence="7 10" id="KW-0283">Flagellar rotation</keyword>
<dbReference type="HOGENOM" id="CLU_099018_0_0_4"/>
<evidence type="ECO:0000256" key="6">
    <source>
        <dbReference type="ARBA" id="ARBA00022692"/>
    </source>
</evidence>
<dbReference type="eggNOG" id="COG1580">
    <property type="taxonomic scope" value="Bacteria"/>
</dbReference>
<keyword evidence="5 10" id="KW-0145">Chemotaxis</keyword>
<dbReference type="GO" id="GO:0071978">
    <property type="term" value="P:bacterial-type flagellum-dependent swarming motility"/>
    <property type="evidence" value="ECO:0007669"/>
    <property type="project" value="TreeGrafter"/>
</dbReference>
<evidence type="ECO:0000313" key="11">
    <source>
        <dbReference type="EMBL" id="BAN35062.1"/>
    </source>
</evidence>
<comment type="similarity">
    <text evidence="3 10">Belongs to the FliL family.</text>
</comment>
<keyword evidence="11" id="KW-0282">Flagellum</keyword>
<keyword evidence="8 10" id="KW-1133">Transmembrane helix</keyword>
<dbReference type="Proteomes" id="UP000015559">
    <property type="component" value="Chromosome"/>
</dbReference>
<accession>S6B332</accession>
<evidence type="ECO:0000256" key="9">
    <source>
        <dbReference type="ARBA" id="ARBA00023136"/>
    </source>
</evidence>
<dbReference type="GO" id="GO:0005886">
    <property type="term" value="C:plasma membrane"/>
    <property type="evidence" value="ECO:0007669"/>
    <property type="project" value="UniProtKB-SubCell"/>
</dbReference>
<dbReference type="AlphaFoldDB" id="S6B332"/>
<dbReference type="NCBIfam" id="NF005435">
    <property type="entry name" value="PRK07021.1"/>
    <property type="match status" value="1"/>
</dbReference>
<protein>
    <recommendedName>
        <fullName evidence="10">Flagellar protein FliL</fullName>
    </recommendedName>
</protein>
<dbReference type="GO" id="GO:0009425">
    <property type="term" value="C:bacterial-type flagellum basal body"/>
    <property type="evidence" value="ECO:0007669"/>
    <property type="project" value="InterPro"/>
</dbReference>
<gene>
    <name evidence="11" type="ORF">SCD_n01233</name>
</gene>
<comment type="function">
    <text evidence="1 10">Controls the rotational direction of flagella during chemotaxis.</text>
</comment>
<dbReference type="OrthoDB" id="5297029at2"/>
<dbReference type="RefSeq" id="WP_009205986.1">
    <property type="nucleotide sequence ID" value="NC_022357.1"/>
</dbReference>
<dbReference type="Pfam" id="PF03748">
    <property type="entry name" value="FliL"/>
    <property type="match status" value="1"/>
</dbReference>
<reference evidence="11 12" key="1">
    <citation type="journal article" date="2012" name="Appl. Environ. Microbiol.">
        <title>Draft genome sequence of a psychrotolerant sulfur-oxidizing bacterium, Sulfuricella denitrificans skB26, and proteomic insights into cold adaptation.</title>
        <authorList>
            <person name="Watanabe T."/>
            <person name="Kojima H."/>
            <person name="Fukui M."/>
        </authorList>
    </citation>
    <scope>NUCLEOTIDE SEQUENCE [LARGE SCALE GENOMIC DNA]</scope>
    <source>
        <strain evidence="12">skB26</strain>
    </source>
</reference>
<dbReference type="PANTHER" id="PTHR35091">
    <property type="entry name" value="FLAGELLAR PROTEIN FLIL"/>
    <property type="match status" value="1"/>
</dbReference>
<evidence type="ECO:0000313" key="12">
    <source>
        <dbReference type="Proteomes" id="UP000015559"/>
    </source>
</evidence>
<keyword evidence="4" id="KW-1003">Cell membrane</keyword>
<evidence type="ECO:0000256" key="8">
    <source>
        <dbReference type="ARBA" id="ARBA00022989"/>
    </source>
</evidence>
<dbReference type="EMBL" id="AP013066">
    <property type="protein sequence ID" value="BAN35062.1"/>
    <property type="molecule type" value="Genomic_DNA"/>
</dbReference>
<keyword evidence="11" id="KW-0969">Cilium</keyword>
<organism evidence="11 12">
    <name type="scientific">Sulfuricella denitrificans (strain DSM 22764 / NBRC 105220 / skB26)</name>
    <dbReference type="NCBI Taxonomy" id="1163617"/>
    <lineage>
        <taxon>Bacteria</taxon>
        <taxon>Pseudomonadati</taxon>
        <taxon>Pseudomonadota</taxon>
        <taxon>Betaproteobacteria</taxon>
        <taxon>Nitrosomonadales</taxon>
        <taxon>Sulfuricellaceae</taxon>
        <taxon>Sulfuricella</taxon>
    </lineage>
</organism>
<dbReference type="PANTHER" id="PTHR35091:SF2">
    <property type="entry name" value="FLAGELLAR PROTEIN FLIL"/>
    <property type="match status" value="1"/>
</dbReference>
<name>S6B332_SULDS</name>
<dbReference type="STRING" id="1163617.SCD_n01233"/>
<keyword evidence="12" id="KW-1185">Reference proteome</keyword>
<feature type="transmembrane region" description="Helical" evidence="10">
    <location>
        <begin position="21"/>
        <end position="43"/>
    </location>
</feature>
<evidence type="ECO:0000256" key="1">
    <source>
        <dbReference type="ARBA" id="ARBA00002254"/>
    </source>
</evidence>
<keyword evidence="11" id="KW-0966">Cell projection</keyword>
<keyword evidence="10" id="KW-0997">Cell inner membrane</keyword>
<comment type="subcellular location">
    <subcellularLocation>
        <location evidence="10">Cell inner membrane</location>
    </subcellularLocation>
    <subcellularLocation>
        <location evidence="2">Cell membrane</location>
        <topology evidence="2">Single-pass membrane protein</topology>
    </subcellularLocation>
</comment>
<evidence type="ECO:0000256" key="4">
    <source>
        <dbReference type="ARBA" id="ARBA00022475"/>
    </source>
</evidence>
<evidence type="ECO:0000256" key="5">
    <source>
        <dbReference type="ARBA" id="ARBA00022500"/>
    </source>
</evidence>
<keyword evidence="9 10" id="KW-0472">Membrane</keyword>
<evidence type="ECO:0000256" key="7">
    <source>
        <dbReference type="ARBA" id="ARBA00022779"/>
    </source>
</evidence>
<evidence type="ECO:0000256" key="3">
    <source>
        <dbReference type="ARBA" id="ARBA00008281"/>
    </source>
</evidence>
<evidence type="ECO:0000256" key="10">
    <source>
        <dbReference type="RuleBase" id="RU364125"/>
    </source>
</evidence>
<dbReference type="GO" id="GO:0006935">
    <property type="term" value="P:chemotaxis"/>
    <property type="evidence" value="ECO:0007669"/>
    <property type="project" value="UniProtKB-KW"/>
</dbReference>
<dbReference type="KEGG" id="sdr:SCD_n01233"/>
<evidence type="ECO:0000256" key="2">
    <source>
        <dbReference type="ARBA" id="ARBA00004162"/>
    </source>
</evidence>
<sequence>MARDKAKEEVVADEPPKKKGKLFLILGILLALGGAGGGAAWYFSQSDTKSTEHKEEKPKSPVFVTLETFTVNLQADGSGEHYLQVGIDLKVTDSTVVDLVKLHMPEIRNGVLLLLSSKSAEQIASLEGKQKLSAEIQEQVNKPLNAKVAGKGVTGVFFTSFVIQ</sequence>
<proteinExistence type="inferred from homology"/>
<keyword evidence="6 10" id="KW-0812">Transmembrane</keyword>
<dbReference type="InterPro" id="IPR005503">
    <property type="entry name" value="FliL"/>
</dbReference>